<keyword evidence="1" id="KW-0472">Membrane</keyword>
<dbReference type="EMBL" id="AP035881">
    <property type="protein sequence ID" value="BFP49434.1"/>
    <property type="molecule type" value="Genomic_DNA"/>
</dbReference>
<evidence type="ECO:0000313" key="4">
    <source>
        <dbReference type="EMBL" id="BFP49523.1"/>
    </source>
</evidence>
<evidence type="ECO:0000259" key="2">
    <source>
        <dbReference type="Pfam" id="PF23636"/>
    </source>
</evidence>
<proteinExistence type="predicted"/>
<evidence type="ECO:0000313" key="3">
    <source>
        <dbReference type="EMBL" id="BFP49434.1"/>
    </source>
</evidence>
<gene>
    <name evidence="3" type="ORF">KCMC57_58020</name>
    <name evidence="4" type="ORF">KCMC57_58910</name>
</gene>
<accession>A0AB33K7I2</accession>
<dbReference type="InterPro" id="IPR055568">
    <property type="entry name" value="DUF7144"/>
</dbReference>
<dbReference type="AlphaFoldDB" id="A0AB33K7I2"/>
<feature type="transmembrane region" description="Helical" evidence="1">
    <location>
        <begin position="116"/>
        <end position="135"/>
    </location>
</feature>
<keyword evidence="1" id="KW-1133">Transmembrane helix</keyword>
<organism evidence="3">
    <name type="scientific">Kitasatospora sp. CMC57</name>
    <dbReference type="NCBI Taxonomy" id="3231513"/>
    <lineage>
        <taxon>Bacteria</taxon>
        <taxon>Bacillati</taxon>
        <taxon>Actinomycetota</taxon>
        <taxon>Actinomycetes</taxon>
        <taxon>Kitasatosporales</taxon>
        <taxon>Streptomycetaceae</taxon>
        <taxon>Kitasatospora</taxon>
    </lineage>
</organism>
<dbReference type="Pfam" id="PF23636">
    <property type="entry name" value="DUF7144"/>
    <property type="match status" value="1"/>
</dbReference>
<protein>
    <recommendedName>
        <fullName evidence="2">DUF7144 domain-containing protein</fullName>
    </recommendedName>
</protein>
<reference evidence="3" key="1">
    <citation type="submission" date="2024-07" db="EMBL/GenBank/DDBJ databases">
        <title>Complete genome sequences of cellulolytic bacteria, Kitasatospora sp. CMC57 and Streptomyces sp. CMC78, isolated from Japanese agricultural soil.</title>
        <authorList>
            <person name="Hashimoto T."/>
            <person name="Ito M."/>
            <person name="Iwamoto M."/>
            <person name="Fukahori D."/>
            <person name="Shoda T."/>
            <person name="Sakoda M."/>
            <person name="Morohoshi T."/>
            <person name="Mitsuboshi M."/>
            <person name="Nishizawa T."/>
        </authorList>
    </citation>
    <scope>NUCLEOTIDE SEQUENCE</scope>
    <source>
        <strain evidence="3">CMC57</strain>
    </source>
</reference>
<feature type="transmembrane region" description="Helical" evidence="1">
    <location>
        <begin position="67"/>
        <end position="86"/>
    </location>
</feature>
<feature type="domain" description="DUF7144" evidence="2">
    <location>
        <begin position="23"/>
        <end position="135"/>
    </location>
</feature>
<keyword evidence="1" id="KW-0812">Transmembrane</keyword>
<sequence>MASNVSGAPAGAPVSRKHFATGWTVFAACMMIFGGTMAIFEGIGAIVNDERYVITGNYVYKFDVTGWGWLHLILGIVIVVAGFLLFTGAMWARILGVIAAGLNMITNFLWLPYYPFWAIVMIAIDIFIIWALTAGTHRQETGL</sequence>
<name>A0AB33K7I2_9ACTN</name>
<feature type="transmembrane region" description="Helical" evidence="1">
    <location>
        <begin position="25"/>
        <end position="47"/>
    </location>
</feature>
<dbReference type="RefSeq" id="WP_407991544.1">
    <property type="nucleotide sequence ID" value="NZ_AP035881.2"/>
</dbReference>
<dbReference type="EMBL" id="AP035881">
    <property type="protein sequence ID" value="BFP49523.1"/>
    <property type="molecule type" value="Genomic_DNA"/>
</dbReference>
<evidence type="ECO:0000256" key="1">
    <source>
        <dbReference type="SAM" id="Phobius"/>
    </source>
</evidence>